<accession>A0ABU8RKI8</accession>
<keyword evidence="3" id="KW-1185">Reference proteome</keyword>
<evidence type="ECO:0000313" key="2">
    <source>
        <dbReference type="EMBL" id="MEJ5945468.1"/>
    </source>
</evidence>
<name>A0ABU8RKI8_9ACTN</name>
<keyword evidence="1" id="KW-0812">Transmembrane</keyword>
<dbReference type="RefSeq" id="WP_339574853.1">
    <property type="nucleotide sequence ID" value="NZ_JBBIAA010000008.1"/>
</dbReference>
<evidence type="ECO:0000313" key="3">
    <source>
        <dbReference type="Proteomes" id="UP001387100"/>
    </source>
</evidence>
<evidence type="ECO:0008006" key="4">
    <source>
        <dbReference type="Google" id="ProtNLM"/>
    </source>
</evidence>
<dbReference type="Proteomes" id="UP001387100">
    <property type="component" value="Unassembled WGS sequence"/>
</dbReference>
<comment type="caution">
    <text evidence="2">The sequence shown here is derived from an EMBL/GenBank/DDBJ whole genome shotgun (WGS) entry which is preliminary data.</text>
</comment>
<dbReference type="EMBL" id="JBBIAA010000008">
    <property type="protein sequence ID" value="MEJ5945468.1"/>
    <property type="molecule type" value="Genomic_DNA"/>
</dbReference>
<organism evidence="2 3">
    <name type="scientific">Pseudokineococcus basanitobsidens</name>
    <dbReference type="NCBI Taxonomy" id="1926649"/>
    <lineage>
        <taxon>Bacteria</taxon>
        <taxon>Bacillati</taxon>
        <taxon>Actinomycetota</taxon>
        <taxon>Actinomycetes</taxon>
        <taxon>Kineosporiales</taxon>
        <taxon>Kineosporiaceae</taxon>
        <taxon>Pseudokineococcus</taxon>
    </lineage>
</organism>
<evidence type="ECO:0000256" key="1">
    <source>
        <dbReference type="SAM" id="Phobius"/>
    </source>
</evidence>
<protein>
    <recommendedName>
        <fullName evidence="4">Phospholipase A2-like protein</fullName>
    </recommendedName>
</protein>
<reference evidence="2 3" key="1">
    <citation type="journal article" date="2017" name="Int. J. Syst. Evol. Microbiol.">
        <title>Pseudokineococcus basanitobsidens sp. nov., isolated from volcanic rock.</title>
        <authorList>
            <person name="Lee D.W."/>
            <person name="Park M.Y."/>
            <person name="Kim J.J."/>
            <person name="Kim B.S."/>
        </authorList>
    </citation>
    <scope>NUCLEOTIDE SEQUENCE [LARGE SCALE GENOMIC DNA]</scope>
    <source>
        <strain evidence="2 3">DSM 103726</strain>
    </source>
</reference>
<proteinExistence type="predicted"/>
<sequence>MTARDEDVDDRPTATRRRAWPWVLLTVALVGVLAVVGVGVFALLDGTLGGDTGDEGVYTQDGELVEEPPLAEGQTYGDNADLDALWDACEDGDGAACDELYSTSELGSEYEVFGQYCGGRVPETEDPPFSCTEVTG</sequence>
<gene>
    <name evidence="2" type="ORF">WDZ17_09210</name>
</gene>
<keyword evidence="1" id="KW-0472">Membrane</keyword>
<feature type="transmembrane region" description="Helical" evidence="1">
    <location>
        <begin position="20"/>
        <end position="44"/>
    </location>
</feature>
<keyword evidence="1" id="KW-1133">Transmembrane helix</keyword>